<gene>
    <name evidence="1" type="ORF">Poli38472_011634</name>
</gene>
<protein>
    <submittedName>
        <fullName evidence="1">Uncharacterized protein</fullName>
    </submittedName>
</protein>
<proteinExistence type="predicted"/>
<dbReference type="AlphaFoldDB" id="A0A8K1FL08"/>
<comment type="caution">
    <text evidence="1">The sequence shown here is derived from an EMBL/GenBank/DDBJ whole genome shotgun (WGS) entry which is preliminary data.</text>
</comment>
<dbReference type="EMBL" id="SPLM01000039">
    <property type="protein sequence ID" value="TMW64754.1"/>
    <property type="molecule type" value="Genomic_DNA"/>
</dbReference>
<evidence type="ECO:0000313" key="1">
    <source>
        <dbReference type="EMBL" id="TMW64754.1"/>
    </source>
</evidence>
<name>A0A8K1FL08_PYTOL</name>
<reference evidence="1" key="1">
    <citation type="submission" date="2019-03" db="EMBL/GenBank/DDBJ databases">
        <title>Long read genome sequence of the mycoparasitic Pythium oligandrum ATCC 38472 isolated from sugarbeet rhizosphere.</title>
        <authorList>
            <person name="Gaulin E."/>
        </authorList>
    </citation>
    <scope>NUCLEOTIDE SEQUENCE</scope>
    <source>
        <strain evidence="1">ATCC 38472_TT</strain>
    </source>
</reference>
<accession>A0A8K1FL08</accession>
<sequence length="114" mass="13168">MGILFSLYTAKETLITSLNALCKVTKGRFLDAFHYYVKIRKELSMQNKAEKLDNELTPDQADKYISYKELMAIPDNLKHGIIDKYGGLFLSKEKFNKIIKRSDKNAYLKLVLIS</sequence>
<keyword evidence="2" id="KW-1185">Reference proteome</keyword>
<organism evidence="1 2">
    <name type="scientific">Pythium oligandrum</name>
    <name type="common">Mycoparasitic fungus</name>
    <dbReference type="NCBI Taxonomy" id="41045"/>
    <lineage>
        <taxon>Eukaryota</taxon>
        <taxon>Sar</taxon>
        <taxon>Stramenopiles</taxon>
        <taxon>Oomycota</taxon>
        <taxon>Peronosporomycetes</taxon>
        <taxon>Pythiales</taxon>
        <taxon>Pythiaceae</taxon>
        <taxon>Pythium</taxon>
    </lineage>
</organism>
<dbReference type="OrthoDB" id="100135at2759"/>
<dbReference type="Proteomes" id="UP000794436">
    <property type="component" value="Unassembled WGS sequence"/>
</dbReference>
<evidence type="ECO:0000313" key="2">
    <source>
        <dbReference type="Proteomes" id="UP000794436"/>
    </source>
</evidence>